<dbReference type="AlphaFoldDB" id="A0A1G2BWU0"/>
<sequence>MFNRKYRLIDIARQIDRDKSTIIRWEEMGFIPKASRDSRGWRYYAESEAKKIVALVKETNYFRDLDKVAELNGGTRPQRMVYIGVFIGVLLILSQLLVTGLRYTRAADEEVYATVSAGNLQILNSSSSGSFDAAVTVSFTSQTSALTNFGAIQLEDARGGVAGWTLNMTATDWNQVNNSAPGGRHNQLDYNATGSDGNLGKMCVITTTGAIRSQAGQSTASITKGGSDCFSAGVSTIDWYIAAGTFGNGQYWITDFDLEQFIPSNPTAQNLTTTITLTLS</sequence>
<comment type="caution">
    <text evidence="2">The sequence shown here is derived from an EMBL/GenBank/DDBJ whole genome shotgun (WGS) entry which is preliminary data.</text>
</comment>
<keyword evidence="1" id="KW-0812">Transmembrane</keyword>
<gene>
    <name evidence="2" type="ORF">A3B31_02840</name>
</gene>
<organism evidence="2 3">
    <name type="scientific">Candidatus Komeilibacteria bacterium RIFCSPLOWO2_01_FULL_53_11</name>
    <dbReference type="NCBI Taxonomy" id="1798552"/>
    <lineage>
        <taxon>Bacteria</taxon>
        <taxon>Candidatus Komeiliibacteriota</taxon>
    </lineage>
</organism>
<evidence type="ECO:0000313" key="2">
    <source>
        <dbReference type="EMBL" id="OGY92800.1"/>
    </source>
</evidence>
<dbReference type="SUPFAM" id="SSF46955">
    <property type="entry name" value="Putative DNA-binding domain"/>
    <property type="match status" value="1"/>
</dbReference>
<dbReference type="Gene3D" id="1.10.1660.10">
    <property type="match status" value="1"/>
</dbReference>
<proteinExistence type="predicted"/>
<reference evidence="2 3" key="1">
    <citation type="journal article" date="2016" name="Nat. Commun.">
        <title>Thousands of microbial genomes shed light on interconnected biogeochemical processes in an aquifer system.</title>
        <authorList>
            <person name="Anantharaman K."/>
            <person name="Brown C.T."/>
            <person name="Hug L.A."/>
            <person name="Sharon I."/>
            <person name="Castelle C.J."/>
            <person name="Probst A.J."/>
            <person name="Thomas B.C."/>
            <person name="Singh A."/>
            <person name="Wilkins M.J."/>
            <person name="Karaoz U."/>
            <person name="Brodie E.L."/>
            <person name="Williams K.H."/>
            <person name="Hubbard S.S."/>
            <person name="Banfield J.F."/>
        </authorList>
    </citation>
    <scope>NUCLEOTIDE SEQUENCE [LARGE SCALE GENOMIC DNA]</scope>
</reference>
<evidence type="ECO:0000256" key="1">
    <source>
        <dbReference type="SAM" id="Phobius"/>
    </source>
</evidence>
<feature type="transmembrane region" description="Helical" evidence="1">
    <location>
        <begin position="80"/>
        <end position="98"/>
    </location>
</feature>
<keyword evidence="1" id="KW-1133">Transmembrane helix</keyword>
<name>A0A1G2BWU0_9BACT</name>
<keyword evidence="1" id="KW-0472">Membrane</keyword>
<dbReference type="EMBL" id="MHKN01000009">
    <property type="protein sequence ID" value="OGY92800.1"/>
    <property type="molecule type" value="Genomic_DNA"/>
</dbReference>
<dbReference type="InterPro" id="IPR009061">
    <property type="entry name" value="DNA-bd_dom_put_sf"/>
</dbReference>
<accession>A0A1G2BWU0</accession>
<evidence type="ECO:0000313" key="3">
    <source>
        <dbReference type="Proteomes" id="UP000177349"/>
    </source>
</evidence>
<dbReference type="Proteomes" id="UP000177349">
    <property type="component" value="Unassembled WGS sequence"/>
</dbReference>
<protein>
    <recommendedName>
        <fullName evidence="4">HTH merR-type domain-containing protein</fullName>
    </recommendedName>
</protein>
<evidence type="ECO:0008006" key="4">
    <source>
        <dbReference type="Google" id="ProtNLM"/>
    </source>
</evidence>